<dbReference type="EMBL" id="JBICBT010001341">
    <property type="protein sequence ID" value="KAL3072197.1"/>
    <property type="molecule type" value="Genomic_DNA"/>
</dbReference>
<sequence>MSHFLLHLFVILPLIILIICGTFAAFKTVEDDDTPEAEKKDMVKAKALSKTYFWRKMHEGWNCSEESLEKWIAWMYVYTGERVDAKLIEARCKSLKRMATASDRYVRNWGEGQMHAENAASPVKPEFQVKVGSGYRQIRLAQQWK</sequence>
<proteinExistence type="predicted"/>
<dbReference type="AlphaFoldDB" id="A0ABD2I2X2"/>
<feature type="chain" id="PRO_5044862687" evidence="1">
    <location>
        <begin position="25"/>
        <end position="145"/>
    </location>
</feature>
<protein>
    <submittedName>
        <fullName evidence="2">Uncharacterized protein</fullName>
    </submittedName>
</protein>
<evidence type="ECO:0000313" key="3">
    <source>
        <dbReference type="Proteomes" id="UP001620626"/>
    </source>
</evidence>
<dbReference type="Proteomes" id="UP001620626">
    <property type="component" value="Unassembled WGS sequence"/>
</dbReference>
<keyword evidence="1" id="KW-0732">Signal</keyword>
<organism evidence="2 3">
    <name type="scientific">Heterodera trifolii</name>
    <dbReference type="NCBI Taxonomy" id="157864"/>
    <lineage>
        <taxon>Eukaryota</taxon>
        <taxon>Metazoa</taxon>
        <taxon>Ecdysozoa</taxon>
        <taxon>Nematoda</taxon>
        <taxon>Chromadorea</taxon>
        <taxon>Rhabditida</taxon>
        <taxon>Tylenchina</taxon>
        <taxon>Tylenchomorpha</taxon>
        <taxon>Tylenchoidea</taxon>
        <taxon>Heteroderidae</taxon>
        <taxon>Heteroderinae</taxon>
        <taxon>Heterodera</taxon>
    </lineage>
</organism>
<gene>
    <name evidence="2" type="ORF">niasHT_036690</name>
</gene>
<reference evidence="2 3" key="1">
    <citation type="submission" date="2024-10" db="EMBL/GenBank/DDBJ databases">
        <authorList>
            <person name="Kim D."/>
        </authorList>
    </citation>
    <scope>NUCLEOTIDE SEQUENCE [LARGE SCALE GENOMIC DNA]</scope>
    <source>
        <strain evidence="2">BH-2024</strain>
    </source>
</reference>
<feature type="signal peptide" evidence="1">
    <location>
        <begin position="1"/>
        <end position="24"/>
    </location>
</feature>
<accession>A0ABD2I2X2</accession>
<evidence type="ECO:0000256" key="1">
    <source>
        <dbReference type="SAM" id="SignalP"/>
    </source>
</evidence>
<name>A0ABD2I2X2_9BILA</name>
<comment type="caution">
    <text evidence="2">The sequence shown here is derived from an EMBL/GenBank/DDBJ whole genome shotgun (WGS) entry which is preliminary data.</text>
</comment>
<evidence type="ECO:0000313" key="2">
    <source>
        <dbReference type="EMBL" id="KAL3072197.1"/>
    </source>
</evidence>
<keyword evidence="3" id="KW-1185">Reference proteome</keyword>